<name>A0A0R2JC29_9LACO</name>
<feature type="domain" description="CtsR N-terminal HTH" evidence="1">
    <location>
        <begin position="11"/>
        <end position="77"/>
    </location>
</feature>
<proteinExistence type="predicted"/>
<dbReference type="Gene3D" id="1.10.1200.150">
    <property type="entry name" value="Transcriptional regulator CtsR, C-terminal domain"/>
    <property type="match status" value="1"/>
</dbReference>
<dbReference type="InterPro" id="IPR041908">
    <property type="entry name" value="CtsR_C_sf"/>
</dbReference>
<dbReference type="Proteomes" id="UP000051655">
    <property type="component" value="Unassembled WGS sequence"/>
</dbReference>
<dbReference type="STRING" id="1616.IV73_GL000980"/>
<dbReference type="InterPro" id="IPR041902">
    <property type="entry name" value="CtsR_N_sf"/>
</dbReference>
<keyword evidence="3" id="KW-1185">Reference proteome</keyword>
<dbReference type="AlphaFoldDB" id="A0A0R2JC29"/>
<organism evidence="2 3">
    <name type="scientific">Weissella kandleri</name>
    <dbReference type="NCBI Taxonomy" id="1616"/>
    <lineage>
        <taxon>Bacteria</taxon>
        <taxon>Bacillati</taxon>
        <taxon>Bacillota</taxon>
        <taxon>Bacilli</taxon>
        <taxon>Lactobacillales</taxon>
        <taxon>Lactobacillaceae</taxon>
        <taxon>Weissella</taxon>
    </lineage>
</organism>
<protein>
    <recommendedName>
        <fullName evidence="1">CtsR N-terminal HTH domain-containing protein</fullName>
    </recommendedName>
</protein>
<dbReference type="Pfam" id="PF05848">
    <property type="entry name" value="CtsR"/>
    <property type="match status" value="1"/>
</dbReference>
<dbReference type="PATRIC" id="fig|1616.3.peg.1000"/>
<dbReference type="EMBL" id="JQBP01000004">
    <property type="protein sequence ID" value="KRN74857.1"/>
    <property type="molecule type" value="Genomic_DNA"/>
</dbReference>
<gene>
    <name evidence="2" type="ORF">IV73_GL000980</name>
</gene>
<sequence>MEQGGEMASKNMSDIIEAYLKQLLKRSALVEVQRIELARKFDVVPSQINYVLRTRFKPEQGYLVTTKRGDGGYLKIQSGPDQQKIQDLVDKMNQLSDELSWPECQILLRWLRQTGWVSKREVRLLETCLEALGSDRTAKQQRAHLMRQTLKQLSFDLEREDEE</sequence>
<dbReference type="Gene3D" id="3.30.56.130">
    <property type="entry name" value="Transcriptional regulator CtsR, winged HTH domain"/>
    <property type="match status" value="1"/>
</dbReference>
<reference evidence="2 3" key="1">
    <citation type="journal article" date="2015" name="Genome Announc.">
        <title>Expanding the biotechnology potential of lactobacilli through comparative genomics of 213 strains and associated genera.</title>
        <authorList>
            <person name="Sun Z."/>
            <person name="Harris H.M."/>
            <person name="McCann A."/>
            <person name="Guo C."/>
            <person name="Argimon S."/>
            <person name="Zhang W."/>
            <person name="Yang X."/>
            <person name="Jeffery I.B."/>
            <person name="Cooney J.C."/>
            <person name="Kagawa T.F."/>
            <person name="Liu W."/>
            <person name="Song Y."/>
            <person name="Salvetti E."/>
            <person name="Wrobel A."/>
            <person name="Rasinkangas P."/>
            <person name="Parkhill J."/>
            <person name="Rea M.C."/>
            <person name="O'Sullivan O."/>
            <person name="Ritari J."/>
            <person name="Douillard F.P."/>
            <person name="Paul Ross R."/>
            <person name="Yang R."/>
            <person name="Briner A.E."/>
            <person name="Felis G.E."/>
            <person name="de Vos W.M."/>
            <person name="Barrangou R."/>
            <person name="Klaenhammer T.R."/>
            <person name="Caufield P.W."/>
            <person name="Cui Y."/>
            <person name="Zhang H."/>
            <person name="O'Toole P.W."/>
        </authorList>
    </citation>
    <scope>NUCLEOTIDE SEQUENCE [LARGE SCALE GENOMIC DNA]</scope>
    <source>
        <strain evidence="2 3">DSM 20593</strain>
    </source>
</reference>
<evidence type="ECO:0000259" key="1">
    <source>
        <dbReference type="Pfam" id="PF05848"/>
    </source>
</evidence>
<comment type="caution">
    <text evidence="2">The sequence shown here is derived from an EMBL/GenBank/DDBJ whole genome shotgun (WGS) entry which is preliminary data.</text>
</comment>
<accession>A0A0R2JC29</accession>
<evidence type="ECO:0000313" key="2">
    <source>
        <dbReference type="EMBL" id="KRN74857.1"/>
    </source>
</evidence>
<evidence type="ECO:0000313" key="3">
    <source>
        <dbReference type="Proteomes" id="UP000051655"/>
    </source>
</evidence>
<dbReference type="InterPro" id="IPR040465">
    <property type="entry name" value="CtsR_N"/>
</dbReference>